<comment type="caution">
    <text evidence="2">The sequence shown here is derived from an EMBL/GenBank/DDBJ whole genome shotgun (WGS) entry which is preliminary data.</text>
</comment>
<dbReference type="Proteomes" id="UP001523219">
    <property type="component" value="Unassembled WGS sequence"/>
</dbReference>
<evidence type="ECO:0000313" key="2">
    <source>
        <dbReference type="EMBL" id="MCN9244963.1"/>
    </source>
</evidence>
<dbReference type="RefSeq" id="WP_252429049.1">
    <property type="nucleotide sequence ID" value="NZ_JAMWMR010000061.1"/>
</dbReference>
<gene>
    <name evidence="2" type="ORF">NGF19_29975</name>
</gene>
<dbReference type="InterPro" id="IPR024465">
    <property type="entry name" value="DUF2399"/>
</dbReference>
<keyword evidence="3" id="KW-1185">Reference proteome</keyword>
<dbReference type="Pfam" id="PF09664">
    <property type="entry name" value="DUF2399"/>
    <property type="match status" value="1"/>
</dbReference>
<feature type="domain" description="DUF2399" evidence="1">
    <location>
        <begin position="9"/>
        <end position="161"/>
    </location>
</feature>
<evidence type="ECO:0000259" key="1">
    <source>
        <dbReference type="Pfam" id="PF09664"/>
    </source>
</evidence>
<proteinExistence type="predicted"/>
<reference evidence="2 3" key="1">
    <citation type="submission" date="2022-05" db="EMBL/GenBank/DDBJ databases">
        <title>Streptomyces sp. nov. RY43-2 isolated from soil of a peat swamp forest.</title>
        <authorList>
            <person name="Kanchanasin P."/>
            <person name="Tanasupawat S."/>
            <person name="Phongsopitanun W."/>
        </authorList>
    </citation>
    <scope>NUCLEOTIDE SEQUENCE [LARGE SCALE GENOMIC DNA]</scope>
    <source>
        <strain evidence="2 3">RY43-2</strain>
    </source>
</reference>
<protein>
    <submittedName>
        <fullName evidence="2">DUF2399 domain-containing protein</fullName>
    </submittedName>
</protein>
<accession>A0ABT0ZN21</accession>
<name>A0ABT0ZN21_9ACTN</name>
<evidence type="ECO:0000313" key="3">
    <source>
        <dbReference type="Proteomes" id="UP001523219"/>
    </source>
</evidence>
<sequence length="166" mass="17270">MAEAGEPAVLTLRSLTRQPPGSAVAATGTVYVCENPAVLSAAANTLGAACPPMVCLQGQPSAAALTLLRGLSAQESELLCHGDFDWGGVRIATALRRSVPWRPWRYTAAHYRAAVARLGEAPELTGMPAATPWDPALAVALTEGGVRVEEEAVLDDLLADLARGDL</sequence>
<dbReference type="EMBL" id="JAMWMR010000061">
    <property type="protein sequence ID" value="MCN9244963.1"/>
    <property type="molecule type" value="Genomic_DNA"/>
</dbReference>
<organism evidence="2 3">
    <name type="scientific">Streptomyces macrolidinus</name>
    <dbReference type="NCBI Taxonomy" id="2952607"/>
    <lineage>
        <taxon>Bacteria</taxon>
        <taxon>Bacillati</taxon>
        <taxon>Actinomycetota</taxon>
        <taxon>Actinomycetes</taxon>
        <taxon>Kitasatosporales</taxon>
        <taxon>Streptomycetaceae</taxon>
        <taxon>Streptomyces</taxon>
    </lineage>
</organism>